<dbReference type="PANTHER" id="PTHR32133:SF293">
    <property type="entry name" value="F-BOX DOMAIN CONTAINING PROTEIN, EXPRESSED"/>
    <property type="match status" value="1"/>
</dbReference>
<dbReference type="Pfam" id="PF23635">
    <property type="entry name" value="Beta-prop_AT5G49610-like"/>
    <property type="match status" value="1"/>
</dbReference>
<proteinExistence type="predicted"/>
<dbReference type="AlphaFoldDB" id="A0A0Q3JWE2"/>
<gene>
    <name evidence="3" type="primary">LOC100829670</name>
    <name evidence="2" type="ORF">BRADI_1g62529v3</name>
</gene>
<reference evidence="2 3" key="1">
    <citation type="journal article" date="2010" name="Nature">
        <title>Genome sequencing and analysis of the model grass Brachypodium distachyon.</title>
        <authorList>
            <consortium name="International Brachypodium Initiative"/>
        </authorList>
    </citation>
    <scope>NUCLEOTIDE SEQUENCE [LARGE SCALE GENOMIC DNA]</scope>
    <source>
        <strain evidence="2">Bd21</strain>
        <strain evidence="3">cv. Bd21</strain>
    </source>
</reference>
<reference evidence="2" key="2">
    <citation type="submission" date="2017-06" db="EMBL/GenBank/DDBJ databases">
        <title>WGS assembly of Brachypodium distachyon.</title>
        <authorList>
            <consortium name="The International Brachypodium Initiative"/>
            <person name="Lucas S."/>
            <person name="Harmon-Smith M."/>
            <person name="Lail K."/>
            <person name="Tice H."/>
            <person name="Grimwood J."/>
            <person name="Bruce D."/>
            <person name="Barry K."/>
            <person name="Shu S."/>
            <person name="Lindquist E."/>
            <person name="Wang M."/>
            <person name="Pitluck S."/>
            <person name="Vogel J.P."/>
            <person name="Garvin D.F."/>
            <person name="Mockler T.C."/>
            <person name="Schmutz J."/>
            <person name="Rokhsar D."/>
            <person name="Bevan M.W."/>
        </authorList>
    </citation>
    <scope>NUCLEOTIDE SEQUENCE</scope>
    <source>
        <strain evidence="2">Bd21</strain>
    </source>
</reference>
<dbReference type="Proteomes" id="UP000008810">
    <property type="component" value="Chromosome 1"/>
</dbReference>
<dbReference type="ExpressionAtlas" id="A0A0Q3JWE2">
    <property type="expression patterns" value="baseline and differential"/>
</dbReference>
<keyword evidence="4" id="KW-1185">Reference proteome</keyword>
<name>A0A0Q3JWE2_BRADI</name>
<dbReference type="RefSeq" id="XP_010230156.2">
    <property type="nucleotide sequence ID" value="XM_010231854.3"/>
</dbReference>
<evidence type="ECO:0000313" key="4">
    <source>
        <dbReference type="Proteomes" id="UP000008810"/>
    </source>
</evidence>
<dbReference type="GeneID" id="100829670"/>
<sequence length="347" mass="38564">MRTSLVCKQWRCLIQDRQFVRCFHTLHQKLPVLGFFSNSTQIPRFLPTGDPPNCVATEAFSLPDPCWRILGCRHSLVLLVSSGWTKLQVWNPMTGNRQHVPVNPDANSRFGGVPQSNAAVLCAAGHNNGHGACRSCPFTIVWVYTCTGFAYVSIYSSEKGSWQIVVCSPTPSEVDSRPSVLVGNILYWPLKSKYILAFELGTCRLYHIECPPDTHSIYRRNVHIMKAEDGGLGLAALTEFNLCLWAHETDADGVTGWVLKRTILLDAFLTLKVPSLPLTDNHLAVRPPARILGLVEDDDSVFIWTKIGVFAVQLKSMQCKKVLEADVSATLFPYTGFYTTDAVDGHP</sequence>
<dbReference type="OrthoDB" id="581435at2759"/>
<dbReference type="KEGG" id="bdi:100829670"/>
<feature type="domain" description="F-box protein AT5G49610-like beta-propeller" evidence="1">
    <location>
        <begin position="69"/>
        <end position="328"/>
    </location>
</feature>
<reference evidence="3" key="3">
    <citation type="submission" date="2018-08" db="UniProtKB">
        <authorList>
            <consortium name="EnsemblPlants"/>
        </authorList>
    </citation>
    <scope>IDENTIFICATION</scope>
    <source>
        <strain evidence="3">cv. Bd21</strain>
    </source>
</reference>
<dbReference type="Gramene" id="KQK21699">
    <property type="protein sequence ID" value="KQK21699"/>
    <property type="gene ID" value="BRADI_1g62529v3"/>
</dbReference>
<dbReference type="PANTHER" id="PTHR32133">
    <property type="entry name" value="OS07G0120400 PROTEIN"/>
    <property type="match status" value="1"/>
</dbReference>
<accession>A0A0Q3JWE2</accession>
<protein>
    <recommendedName>
        <fullName evidence="1">F-box protein AT5G49610-like beta-propeller domain-containing protein</fullName>
    </recommendedName>
</protein>
<dbReference type="InterPro" id="IPR056594">
    <property type="entry name" value="AT5G49610-like_b-prop"/>
</dbReference>
<evidence type="ECO:0000313" key="2">
    <source>
        <dbReference type="EMBL" id="KQK21699.1"/>
    </source>
</evidence>
<dbReference type="EMBL" id="CM000880">
    <property type="protein sequence ID" value="KQK21699.1"/>
    <property type="molecule type" value="Genomic_DNA"/>
</dbReference>
<evidence type="ECO:0000313" key="3">
    <source>
        <dbReference type="EnsemblPlants" id="KQK21699"/>
    </source>
</evidence>
<evidence type="ECO:0000259" key="1">
    <source>
        <dbReference type="Pfam" id="PF23635"/>
    </source>
</evidence>
<organism evidence="2">
    <name type="scientific">Brachypodium distachyon</name>
    <name type="common">Purple false brome</name>
    <name type="synonym">Trachynia distachya</name>
    <dbReference type="NCBI Taxonomy" id="15368"/>
    <lineage>
        <taxon>Eukaryota</taxon>
        <taxon>Viridiplantae</taxon>
        <taxon>Streptophyta</taxon>
        <taxon>Embryophyta</taxon>
        <taxon>Tracheophyta</taxon>
        <taxon>Spermatophyta</taxon>
        <taxon>Magnoliopsida</taxon>
        <taxon>Liliopsida</taxon>
        <taxon>Poales</taxon>
        <taxon>Poaceae</taxon>
        <taxon>BOP clade</taxon>
        <taxon>Pooideae</taxon>
        <taxon>Stipodae</taxon>
        <taxon>Brachypodieae</taxon>
        <taxon>Brachypodium</taxon>
    </lineage>
</organism>
<dbReference type="EnsemblPlants" id="KQK21699">
    <property type="protein sequence ID" value="KQK21699"/>
    <property type="gene ID" value="BRADI_1g62529v3"/>
</dbReference>